<evidence type="ECO:0000259" key="6">
    <source>
        <dbReference type="Pfam" id="PF00144"/>
    </source>
</evidence>
<dbReference type="Gene3D" id="1.25.40.10">
    <property type="entry name" value="Tetratricopeptide repeat domain"/>
    <property type="match status" value="1"/>
</dbReference>
<comment type="similarity">
    <text evidence="3">Belongs to the beta-lactamase family.</text>
</comment>
<accession>A0A420CLY3</accession>
<dbReference type="InterPro" id="IPR013105">
    <property type="entry name" value="TPR_2"/>
</dbReference>
<evidence type="ECO:0000256" key="1">
    <source>
        <dbReference type="ARBA" id="ARBA00022737"/>
    </source>
</evidence>
<evidence type="ECO:0000256" key="3">
    <source>
        <dbReference type="ARBA" id="ARBA00038473"/>
    </source>
</evidence>
<dbReference type="PANTHER" id="PTHR22935">
    <property type="entry name" value="PENICILLIN-BINDING PROTEIN"/>
    <property type="match status" value="1"/>
</dbReference>
<dbReference type="InterPro" id="IPR001466">
    <property type="entry name" value="Beta-lactam-related"/>
</dbReference>
<dbReference type="SUPFAM" id="SSF48452">
    <property type="entry name" value="TPR-like"/>
    <property type="match status" value="1"/>
</dbReference>
<sequence>MSCLNSGTSITMKKSIPILLAFASQIVFAQLSADSIKAIIKQEVANKRSKSIVVGVIDKSGRQIYSEGVLSDENPVLPDGNTLYEIGSITKVFTSLLLADMNLRNEVNLNDPISQYLPKNVKSPTKNGKEITLSNLSTHRSTFPRFPYNVDPKNLDQPYKDYSVKRLYEYVSDFKPSFDIDARWQYSNVGYGILGEILTSVARKKNFDSFVEDVICQPLGMKSTVITFTPEIRKRAAIGHSEYGKPVDFIELGAIEAGGGFRSTANDMLTFAAANLGFIKSDIYPAMQLTHLQQAKKDGNRGYVTLGWTLHNDDGRYIIFKDGGTPGFRTFLGIDKKNGFAVVVLSNSNNSVTDIGNHIIDPTSKITPYKYPWKLLDTLRTTIKQSGVNEGISLYKRLKISKAPDLDFNENQLNYLGHELRKANKINDAIKIFELNVSEYPNSTLPYESLGEVYKRNNNKKKAIECFRKAQELEPENPRWKFLLDKLTN</sequence>
<keyword evidence="5" id="KW-0732">Signal</keyword>
<comment type="caution">
    <text evidence="7">The sequence shown here is derived from an EMBL/GenBank/DDBJ whole genome shotgun (WGS) entry which is preliminary data.</text>
</comment>
<dbReference type="PROSITE" id="PS50005">
    <property type="entry name" value="TPR"/>
    <property type="match status" value="1"/>
</dbReference>
<dbReference type="InterPro" id="IPR019734">
    <property type="entry name" value="TPR_rpt"/>
</dbReference>
<dbReference type="EMBL" id="RAQH01000012">
    <property type="protein sequence ID" value="RKE79115.1"/>
    <property type="molecule type" value="Genomic_DNA"/>
</dbReference>
<evidence type="ECO:0000256" key="4">
    <source>
        <dbReference type="PROSITE-ProRule" id="PRU00339"/>
    </source>
</evidence>
<dbReference type="SMART" id="SM00028">
    <property type="entry name" value="TPR"/>
    <property type="match status" value="2"/>
</dbReference>
<evidence type="ECO:0000313" key="7">
    <source>
        <dbReference type="EMBL" id="RKE79115.1"/>
    </source>
</evidence>
<feature type="domain" description="Beta-lactamase-related" evidence="6">
    <location>
        <begin position="37"/>
        <end position="351"/>
    </location>
</feature>
<dbReference type="InterPro" id="IPR011990">
    <property type="entry name" value="TPR-like_helical_dom_sf"/>
</dbReference>
<dbReference type="InterPro" id="IPR051478">
    <property type="entry name" value="Beta-lactamase-like_AB/R"/>
</dbReference>
<dbReference type="Pfam" id="PF07719">
    <property type="entry name" value="TPR_2"/>
    <property type="match status" value="1"/>
</dbReference>
<evidence type="ECO:0000256" key="2">
    <source>
        <dbReference type="ARBA" id="ARBA00022803"/>
    </source>
</evidence>
<dbReference type="InterPro" id="IPR012338">
    <property type="entry name" value="Beta-lactam/transpept-like"/>
</dbReference>
<keyword evidence="2 4" id="KW-0802">TPR repeat</keyword>
<feature type="repeat" description="TPR" evidence="4">
    <location>
        <begin position="444"/>
        <end position="477"/>
    </location>
</feature>
<evidence type="ECO:0000313" key="8">
    <source>
        <dbReference type="Proteomes" id="UP000285906"/>
    </source>
</evidence>
<dbReference type="Proteomes" id="UP000285906">
    <property type="component" value="Unassembled WGS sequence"/>
</dbReference>
<feature type="chain" id="PRO_5019242834" evidence="5">
    <location>
        <begin position="30"/>
        <end position="489"/>
    </location>
</feature>
<proteinExistence type="inferred from homology"/>
<keyword evidence="1" id="KW-0677">Repeat</keyword>
<dbReference type="PANTHER" id="PTHR22935:SF95">
    <property type="entry name" value="BETA-LACTAMASE-LIKE 1-RELATED"/>
    <property type="match status" value="1"/>
</dbReference>
<dbReference type="Pfam" id="PF00144">
    <property type="entry name" value="Beta-lactamase"/>
    <property type="match status" value="1"/>
</dbReference>
<name>A0A420CLY3_9FLAO</name>
<reference evidence="7 8" key="1">
    <citation type="submission" date="2018-09" db="EMBL/GenBank/DDBJ databases">
        <title>Genomic Encyclopedia of Archaeal and Bacterial Type Strains, Phase II (KMG-II): from individual species to whole genera.</title>
        <authorList>
            <person name="Goeker M."/>
        </authorList>
    </citation>
    <scope>NUCLEOTIDE SEQUENCE [LARGE SCALE GENOMIC DNA]</scope>
    <source>
        <strain evidence="7 8">DSM 27620</strain>
    </source>
</reference>
<dbReference type="SUPFAM" id="SSF56601">
    <property type="entry name" value="beta-lactamase/transpeptidase-like"/>
    <property type="match status" value="1"/>
</dbReference>
<feature type="signal peptide" evidence="5">
    <location>
        <begin position="1"/>
        <end position="29"/>
    </location>
</feature>
<dbReference type="Gene3D" id="3.40.710.10">
    <property type="entry name" value="DD-peptidase/beta-lactamase superfamily"/>
    <property type="match status" value="1"/>
</dbReference>
<organism evidence="7 8">
    <name type="scientific">Epilithonimonas arachidiradicis</name>
    <dbReference type="NCBI Taxonomy" id="1617282"/>
    <lineage>
        <taxon>Bacteria</taxon>
        <taxon>Pseudomonadati</taxon>
        <taxon>Bacteroidota</taxon>
        <taxon>Flavobacteriia</taxon>
        <taxon>Flavobacteriales</taxon>
        <taxon>Weeksellaceae</taxon>
        <taxon>Chryseobacterium group</taxon>
        <taxon>Epilithonimonas</taxon>
    </lineage>
</organism>
<evidence type="ECO:0000256" key="5">
    <source>
        <dbReference type="SAM" id="SignalP"/>
    </source>
</evidence>
<protein>
    <submittedName>
        <fullName evidence="7">CubicO group peptidase (Beta-lactamase class C family)</fullName>
    </submittedName>
</protein>
<dbReference type="AlphaFoldDB" id="A0A420CLY3"/>
<gene>
    <name evidence="7" type="ORF">BXY58_3377</name>
</gene>